<feature type="compositionally biased region" description="Low complexity" evidence="1">
    <location>
        <begin position="246"/>
        <end position="292"/>
    </location>
</feature>
<keyword evidence="3" id="KW-1185">Reference proteome</keyword>
<feature type="compositionally biased region" description="Polar residues" evidence="1">
    <location>
        <begin position="81"/>
        <end position="91"/>
    </location>
</feature>
<reference evidence="2 3" key="1">
    <citation type="submission" date="2018-04" db="EMBL/GenBank/DDBJ databases">
        <title>The genome of golden apple snail Pomacea canaliculata provides insight into stress tolerance and invasive adaptation.</title>
        <authorList>
            <person name="Liu C."/>
            <person name="Liu B."/>
            <person name="Ren Y."/>
            <person name="Zhang Y."/>
            <person name="Wang H."/>
            <person name="Li S."/>
            <person name="Jiang F."/>
            <person name="Yin L."/>
            <person name="Zhang G."/>
            <person name="Qian W."/>
            <person name="Fan W."/>
        </authorList>
    </citation>
    <scope>NUCLEOTIDE SEQUENCE [LARGE SCALE GENOMIC DNA]</scope>
    <source>
        <strain evidence="2">SZHN2017</strain>
        <tissue evidence="2">Muscle</tissue>
    </source>
</reference>
<evidence type="ECO:0000313" key="3">
    <source>
        <dbReference type="Proteomes" id="UP000245119"/>
    </source>
</evidence>
<feature type="compositionally biased region" description="Low complexity" evidence="1">
    <location>
        <begin position="69"/>
        <end position="80"/>
    </location>
</feature>
<dbReference type="AlphaFoldDB" id="A0A2T7NNX0"/>
<name>A0A2T7NNX0_POMCA</name>
<dbReference type="OrthoDB" id="296522at2759"/>
<gene>
    <name evidence="2" type="ORF">C0Q70_16126</name>
</gene>
<accession>A0A2T7NNX0</accession>
<sequence length="374" mass="40509">MSSMFLLPSAAVSTDRGCLWFLSVMSAIVRQQARHTCWRSAGSGSTGGSEERGSVDKSCIELKQLPRQSSTASSSDTYTSCQTHPHSSPSATAHLHSDKARHNLYVNPLGDPSGLGGEGLVLVTTGVGSGPDHMGSYEHLFSELTHGGGAGDGFGVPPEQPEIGFGVRCGRGSVECDSEQGQGQEQFSPASQIVQQLDAGLTTTWQRGSPQSPCTTSTSTITYSPTLDRQKLQQHLQHHQLQQYQPNFQPSSSSYMHHPHPQLSPQQHHQQLQRQANVATTSSSSSLQVLSSIEPRKSSFKRHKSLSVEKHPRFSEVKERTYSSTDNLTAQGFQRPKLKFRKAVSLASRLHSSPGTGRKLASYHLIASTKSGAH</sequence>
<dbReference type="Proteomes" id="UP000245119">
    <property type="component" value="Linkage Group LG10"/>
</dbReference>
<dbReference type="EMBL" id="PZQS01000010">
    <property type="protein sequence ID" value="PVD22867.1"/>
    <property type="molecule type" value="Genomic_DNA"/>
</dbReference>
<protein>
    <submittedName>
        <fullName evidence="2">Uncharacterized protein</fullName>
    </submittedName>
</protein>
<evidence type="ECO:0000256" key="1">
    <source>
        <dbReference type="SAM" id="MobiDB-lite"/>
    </source>
</evidence>
<comment type="caution">
    <text evidence="2">The sequence shown here is derived from an EMBL/GenBank/DDBJ whole genome shotgun (WGS) entry which is preliminary data.</text>
</comment>
<organism evidence="2 3">
    <name type="scientific">Pomacea canaliculata</name>
    <name type="common">Golden apple snail</name>
    <dbReference type="NCBI Taxonomy" id="400727"/>
    <lineage>
        <taxon>Eukaryota</taxon>
        <taxon>Metazoa</taxon>
        <taxon>Spiralia</taxon>
        <taxon>Lophotrochozoa</taxon>
        <taxon>Mollusca</taxon>
        <taxon>Gastropoda</taxon>
        <taxon>Caenogastropoda</taxon>
        <taxon>Architaenioglossa</taxon>
        <taxon>Ampullarioidea</taxon>
        <taxon>Ampullariidae</taxon>
        <taxon>Pomacea</taxon>
    </lineage>
</organism>
<feature type="region of interest" description="Disordered" evidence="1">
    <location>
        <begin position="64"/>
        <end position="96"/>
    </location>
</feature>
<feature type="region of interest" description="Disordered" evidence="1">
    <location>
        <begin position="246"/>
        <end position="320"/>
    </location>
</feature>
<evidence type="ECO:0000313" key="2">
    <source>
        <dbReference type="EMBL" id="PVD22867.1"/>
    </source>
</evidence>
<feature type="compositionally biased region" description="Basic and acidic residues" evidence="1">
    <location>
        <begin position="306"/>
        <end position="320"/>
    </location>
</feature>
<proteinExistence type="predicted"/>